<dbReference type="PROSITE" id="PS50084">
    <property type="entry name" value="KH_TYPE_1"/>
    <property type="match status" value="1"/>
</dbReference>
<keyword evidence="5" id="KW-0812">Transmembrane</keyword>
<comment type="similarity">
    <text evidence="5">Belongs to the RNase Y family.</text>
</comment>
<comment type="subcellular location">
    <subcellularLocation>
        <location evidence="5">Cell membrane</location>
        <topology evidence="5">Single-pass membrane protein</topology>
    </subcellularLocation>
</comment>
<dbReference type="InterPro" id="IPR022711">
    <property type="entry name" value="RNase_Y_N"/>
</dbReference>
<dbReference type="GO" id="GO:0005886">
    <property type="term" value="C:plasma membrane"/>
    <property type="evidence" value="ECO:0007669"/>
    <property type="project" value="UniProtKB-SubCell"/>
</dbReference>
<keyword evidence="3 5" id="KW-0378">Hydrolase</keyword>
<dbReference type="Pfam" id="PF01966">
    <property type="entry name" value="HD"/>
    <property type="match status" value="1"/>
</dbReference>
<reference evidence="9 10" key="1">
    <citation type="submission" date="2020-08" db="EMBL/GenBank/DDBJ databases">
        <title>Acidobacteriota in marine sediments use diverse sulfur dissimilation pathways.</title>
        <authorList>
            <person name="Wasmund K."/>
        </authorList>
    </citation>
    <scope>NUCLEOTIDE SEQUENCE [LARGE SCALE GENOMIC DNA]</scope>
    <source>
        <strain evidence="9">MAG AM4</strain>
    </source>
</reference>
<evidence type="ECO:0000256" key="3">
    <source>
        <dbReference type="ARBA" id="ARBA00022801"/>
    </source>
</evidence>
<evidence type="ECO:0000313" key="9">
    <source>
        <dbReference type="EMBL" id="MBD3866874.1"/>
    </source>
</evidence>
<dbReference type="PANTHER" id="PTHR12826">
    <property type="entry name" value="RIBONUCLEASE Y"/>
    <property type="match status" value="1"/>
</dbReference>
<protein>
    <recommendedName>
        <fullName evidence="5 6">Ribonuclease Y</fullName>
        <shortName evidence="5">RNase Y</shortName>
        <ecNumber evidence="5 6">3.1.-.-</ecNumber>
    </recommendedName>
</protein>
<keyword evidence="1 5" id="KW-0540">Nuclease</keyword>
<dbReference type="SUPFAM" id="SSF109604">
    <property type="entry name" value="HD-domain/PDEase-like"/>
    <property type="match status" value="1"/>
</dbReference>
<dbReference type="CDD" id="cd00077">
    <property type="entry name" value="HDc"/>
    <property type="match status" value="1"/>
</dbReference>
<dbReference type="SMART" id="SM00322">
    <property type="entry name" value="KH"/>
    <property type="match status" value="1"/>
</dbReference>
<dbReference type="InterPro" id="IPR006675">
    <property type="entry name" value="HDIG_dom"/>
</dbReference>
<dbReference type="GO" id="GO:0016787">
    <property type="term" value="F:hydrolase activity"/>
    <property type="evidence" value="ECO:0007669"/>
    <property type="project" value="UniProtKB-KW"/>
</dbReference>
<organism evidence="9 10">
    <name type="scientific">Candidatus Polarisedimenticola svalbardensis</name>
    <dbReference type="NCBI Taxonomy" id="2886004"/>
    <lineage>
        <taxon>Bacteria</taxon>
        <taxon>Pseudomonadati</taxon>
        <taxon>Acidobacteriota</taxon>
        <taxon>Candidatus Polarisedimenticolia</taxon>
        <taxon>Candidatus Polarisedimenticolales</taxon>
        <taxon>Candidatus Polarisedimenticolaceae</taxon>
        <taxon>Candidatus Polarisedimenticola</taxon>
    </lineage>
</organism>
<dbReference type="InterPro" id="IPR003607">
    <property type="entry name" value="HD/PDEase_dom"/>
</dbReference>
<dbReference type="EMBL" id="JACXWD010000003">
    <property type="protein sequence ID" value="MBD3866874.1"/>
    <property type="molecule type" value="Genomic_DNA"/>
</dbReference>
<dbReference type="PROSITE" id="PS51831">
    <property type="entry name" value="HD"/>
    <property type="match status" value="1"/>
</dbReference>
<proteinExistence type="inferred from homology"/>
<dbReference type="CDD" id="cd22431">
    <property type="entry name" value="KH-I_RNaseY"/>
    <property type="match status" value="1"/>
</dbReference>
<evidence type="ECO:0000256" key="6">
    <source>
        <dbReference type="NCBIfam" id="TIGR03319"/>
    </source>
</evidence>
<keyword evidence="5" id="KW-1003">Cell membrane</keyword>
<dbReference type="Gene3D" id="3.30.1370.10">
    <property type="entry name" value="K Homology domain, type 1"/>
    <property type="match status" value="1"/>
</dbReference>
<feature type="region of interest" description="Disordered" evidence="7">
    <location>
        <begin position="73"/>
        <end position="101"/>
    </location>
</feature>
<keyword evidence="4 5" id="KW-0694">RNA-binding</keyword>
<accession>A0A8J6Y091</accession>
<comment type="function">
    <text evidence="5">Endoribonuclease that initiates mRNA decay.</text>
</comment>
<dbReference type="NCBIfam" id="TIGR03319">
    <property type="entry name" value="RNase_Y"/>
    <property type="match status" value="1"/>
</dbReference>
<evidence type="ECO:0000256" key="7">
    <source>
        <dbReference type="SAM" id="MobiDB-lite"/>
    </source>
</evidence>
<evidence type="ECO:0000256" key="5">
    <source>
        <dbReference type="HAMAP-Rule" id="MF_00335"/>
    </source>
</evidence>
<sequence length="520" mass="58480">MDLTNILIGLGLAVAATFLGWFLNMRLGGRSLDAARKRSDEMIRNARREADKTRQATVLKAREDIFQLRKKAENDMRSRKGQLQKRERDIRAGSRRLQEEETELERKVESLEEVRNGLTAKESELEQLHLEGKRIIEEQNNRLERASGLTQVEARRQLLQNLKAEARFDAAAHIKEIKDEAQRTAERESGKIIALAIERGASDLSAERTISHFPLPKGSDLRGRIIGHEGKNIKAFEKVTGIQILIEEDAESVTLSGFNPVNRELARRVLTSLIKDGNIHPRRIEELHKRHSKRLDEEMLQAGEATLKELGIKGVHLEIVKLLGRLKYRTSYGQNVLMHSKEVAYFTGMLAAELRMDEKLARRAGLLHDIGKAIDYEREGTHPEIGAEIATKCGEHDVVVNAIASHHEDCEVISPISVLVSAADSLSGARPGARRKSVAEYIRRIERLEDLANSMEGVEQSYALQAGREIRVIASSKQVDDARLDMLAGDLAGKIQSEMDYPGKIKVTVIREHRAVEFAH</sequence>
<dbReference type="AlphaFoldDB" id="A0A8J6Y091"/>
<dbReference type="Pfam" id="PF12072">
    <property type="entry name" value="RNase_Y_N"/>
    <property type="match status" value="1"/>
</dbReference>
<dbReference type="GO" id="GO:0004521">
    <property type="term" value="F:RNA endonuclease activity"/>
    <property type="evidence" value="ECO:0007669"/>
    <property type="project" value="UniProtKB-UniRule"/>
</dbReference>
<dbReference type="SUPFAM" id="SSF54791">
    <property type="entry name" value="Eukaryotic type KH-domain (KH-domain type I)"/>
    <property type="match status" value="1"/>
</dbReference>
<dbReference type="Proteomes" id="UP000648239">
    <property type="component" value="Unassembled WGS sequence"/>
</dbReference>
<evidence type="ECO:0000313" key="10">
    <source>
        <dbReference type="Proteomes" id="UP000648239"/>
    </source>
</evidence>
<dbReference type="SMART" id="SM00471">
    <property type="entry name" value="HDc"/>
    <property type="match status" value="1"/>
</dbReference>
<dbReference type="PANTHER" id="PTHR12826:SF15">
    <property type="entry name" value="RIBONUCLEASE Y"/>
    <property type="match status" value="1"/>
</dbReference>
<name>A0A8J6Y091_9BACT</name>
<feature type="domain" description="HD" evidence="8">
    <location>
        <begin position="336"/>
        <end position="429"/>
    </location>
</feature>
<dbReference type="Pfam" id="PF00013">
    <property type="entry name" value="KH_1"/>
    <property type="match status" value="1"/>
</dbReference>
<evidence type="ECO:0000256" key="4">
    <source>
        <dbReference type="ARBA" id="ARBA00022884"/>
    </source>
</evidence>
<evidence type="ECO:0000259" key="8">
    <source>
        <dbReference type="PROSITE" id="PS51831"/>
    </source>
</evidence>
<dbReference type="InterPro" id="IPR004088">
    <property type="entry name" value="KH_dom_type_1"/>
</dbReference>
<dbReference type="InterPro" id="IPR036612">
    <property type="entry name" value="KH_dom_type_1_sf"/>
</dbReference>
<dbReference type="EC" id="3.1.-.-" evidence="5 6"/>
<dbReference type="HAMAP" id="MF_00335">
    <property type="entry name" value="RNase_Y"/>
    <property type="match status" value="1"/>
</dbReference>
<keyword evidence="5" id="KW-0472">Membrane</keyword>
<dbReference type="InterPro" id="IPR017705">
    <property type="entry name" value="Ribonuclease_Y"/>
</dbReference>
<dbReference type="GO" id="GO:0003723">
    <property type="term" value="F:RNA binding"/>
    <property type="evidence" value="ECO:0007669"/>
    <property type="project" value="UniProtKB-UniRule"/>
</dbReference>
<keyword evidence="2 5" id="KW-0255">Endonuclease</keyword>
<evidence type="ECO:0000256" key="1">
    <source>
        <dbReference type="ARBA" id="ARBA00022722"/>
    </source>
</evidence>
<dbReference type="GO" id="GO:0006402">
    <property type="term" value="P:mRNA catabolic process"/>
    <property type="evidence" value="ECO:0007669"/>
    <property type="project" value="UniProtKB-UniRule"/>
</dbReference>
<gene>
    <name evidence="5 9" type="primary">rny</name>
    <name evidence="9" type="ORF">IFK94_02025</name>
</gene>
<keyword evidence="5" id="KW-1133">Transmembrane helix</keyword>
<dbReference type="InterPro" id="IPR004087">
    <property type="entry name" value="KH_dom"/>
</dbReference>
<feature type="transmembrane region" description="Helical" evidence="5">
    <location>
        <begin position="6"/>
        <end position="23"/>
    </location>
</feature>
<dbReference type="NCBIfam" id="TIGR00277">
    <property type="entry name" value="HDIG"/>
    <property type="match status" value="1"/>
</dbReference>
<comment type="caution">
    <text evidence="9">The sequence shown here is derived from an EMBL/GenBank/DDBJ whole genome shotgun (WGS) entry which is preliminary data.</text>
</comment>
<evidence type="ECO:0000256" key="2">
    <source>
        <dbReference type="ARBA" id="ARBA00022759"/>
    </source>
</evidence>
<dbReference type="InterPro" id="IPR006674">
    <property type="entry name" value="HD_domain"/>
</dbReference>
<dbReference type="Gene3D" id="1.10.3210.10">
    <property type="entry name" value="Hypothetical protein af1432"/>
    <property type="match status" value="1"/>
</dbReference>